<accession>A0A6M3IQB2</accession>
<reference evidence="1" key="1">
    <citation type="submission" date="2020-03" db="EMBL/GenBank/DDBJ databases">
        <title>The deep terrestrial virosphere.</title>
        <authorList>
            <person name="Holmfeldt K."/>
            <person name="Nilsson E."/>
            <person name="Simone D."/>
            <person name="Lopez-Fernandez M."/>
            <person name="Wu X."/>
            <person name="de Brujin I."/>
            <person name="Lundin D."/>
            <person name="Andersson A."/>
            <person name="Bertilsson S."/>
            <person name="Dopson M."/>
        </authorList>
    </citation>
    <scope>NUCLEOTIDE SEQUENCE</scope>
    <source>
        <strain evidence="2">MM415A01857</strain>
        <strain evidence="1">MM415B01290</strain>
    </source>
</reference>
<proteinExistence type="predicted"/>
<sequence>MVLQKADSDTSMSVPSYLEVDHDVDYVFDRVLGDLLHPPKETQYVQTHQSIESLPLIGVARSWRISVVYGIAKGSGLWGTYCPCRHNKPPIITLWILNLHIWFHELVHAADDRLNQIRTKTIWGELTAELATVTLLRCFLYLNDLNLGTVSLWIKHYAKILNLDPIDACQLIKSRVCGCSRLILDEYKGEQ</sequence>
<dbReference type="AlphaFoldDB" id="A0A6M3IQB2"/>
<evidence type="ECO:0000313" key="2">
    <source>
        <dbReference type="EMBL" id="QJA75218.1"/>
    </source>
</evidence>
<evidence type="ECO:0000313" key="1">
    <source>
        <dbReference type="EMBL" id="QJA59484.1"/>
    </source>
</evidence>
<protein>
    <submittedName>
        <fullName evidence="1">Uncharacterized protein</fullName>
    </submittedName>
</protein>
<name>A0A6M3IQB2_9ZZZZ</name>
<dbReference type="EMBL" id="MT142148">
    <property type="protein sequence ID" value="QJA75218.1"/>
    <property type="molecule type" value="Genomic_DNA"/>
</dbReference>
<organism evidence="1">
    <name type="scientific">viral metagenome</name>
    <dbReference type="NCBI Taxonomy" id="1070528"/>
    <lineage>
        <taxon>unclassified sequences</taxon>
        <taxon>metagenomes</taxon>
        <taxon>organismal metagenomes</taxon>
    </lineage>
</organism>
<dbReference type="EMBL" id="MT141371">
    <property type="protein sequence ID" value="QJA59484.1"/>
    <property type="molecule type" value="Genomic_DNA"/>
</dbReference>
<gene>
    <name evidence="2" type="ORF">MM415A01857_0011</name>
    <name evidence="1" type="ORF">MM415B01290_0017</name>
</gene>